<dbReference type="PANTHER" id="PTHR48020:SF12">
    <property type="entry name" value="PROTON MYO-INOSITOL COTRANSPORTER"/>
    <property type="match status" value="1"/>
</dbReference>
<dbReference type="PRINTS" id="PR00171">
    <property type="entry name" value="SUGRTRNSPORT"/>
</dbReference>
<evidence type="ECO:0000313" key="10">
    <source>
        <dbReference type="EMBL" id="KAK9817311.1"/>
    </source>
</evidence>
<feature type="compositionally biased region" description="Polar residues" evidence="7">
    <location>
        <begin position="375"/>
        <end position="384"/>
    </location>
</feature>
<dbReference type="PROSITE" id="PS50850">
    <property type="entry name" value="MFS"/>
    <property type="match status" value="1"/>
</dbReference>
<dbReference type="EMBL" id="JALJOR010000005">
    <property type="protein sequence ID" value="KAK9817311.1"/>
    <property type="molecule type" value="Genomic_DNA"/>
</dbReference>
<dbReference type="PANTHER" id="PTHR48020">
    <property type="entry name" value="PROTON MYO-INOSITOL COTRANSPORTER"/>
    <property type="match status" value="1"/>
</dbReference>
<dbReference type="Pfam" id="PF00083">
    <property type="entry name" value="Sugar_tr"/>
    <property type="match status" value="2"/>
</dbReference>
<feature type="compositionally biased region" description="Low complexity" evidence="7">
    <location>
        <begin position="417"/>
        <end position="429"/>
    </location>
</feature>
<evidence type="ECO:0000256" key="6">
    <source>
        <dbReference type="ARBA" id="ARBA00023136"/>
    </source>
</evidence>
<dbReference type="InterPro" id="IPR005829">
    <property type="entry name" value="Sugar_transporter_CS"/>
</dbReference>
<comment type="similarity">
    <text evidence="2">Belongs to the major facilitator superfamily. Sugar transporter (TC 2.A.1.1) family.</text>
</comment>
<dbReference type="GO" id="GO:0022857">
    <property type="term" value="F:transmembrane transporter activity"/>
    <property type="evidence" value="ECO:0007669"/>
    <property type="project" value="InterPro"/>
</dbReference>
<protein>
    <recommendedName>
        <fullName evidence="9">Major facilitator superfamily (MFS) profile domain-containing protein</fullName>
    </recommendedName>
</protein>
<feature type="region of interest" description="Disordered" evidence="7">
    <location>
        <begin position="339"/>
        <end position="430"/>
    </location>
</feature>
<feature type="transmembrane region" description="Helical" evidence="8">
    <location>
        <begin position="43"/>
        <end position="65"/>
    </location>
</feature>
<dbReference type="Gene3D" id="1.20.1250.20">
    <property type="entry name" value="MFS general substrate transporter like domains"/>
    <property type="match status" value="2"/>
</dbReference>
<dbReference type="InterPro" id="IPR020846">
    <property type="entry name" value="MFS_dom"/>
</dbReference>
<feature type="transmembrane region" description="Helical" evidence="8">
    <location>
        <begin position="72"/>
        <end position="90"/>
    </location>
</feature>
<reference evidence="10 11" key="1">
    <citation type="journal article" date="2024" name="Nat. Commun.">
        <title>Phylogenomics reveals the evolutionary origins of lichenization in chlorophyte algae.</title>
        <authorList>
            <person name="Puginier C."/>
            <person name="Libourel C."/>
            <person name="Otte J."/>
            <person name="Skaloud P."/>
            <person name="Haon M."/>
            <person name="Grisel S."/>
            <person name="Petersen M."/>
            <person name="Berrin J.G."/>
            <person name="Delaux P.M."/>
            <person name="Dal Grande F."/>
            <person name="Keller J."/>
        </authorList>
    </citation>
    <scope>NUCLEOTIDE SEQUENCE [LARGE SCALE GENOMIC DNA]</scope>
    <source>
        <strain evidence="10 11">SAG 2043</strain>
    </source>
</reference>
<evidence type="ECO:0000259" key="9">
    <source>
        <dbReference type="PROSITE" id="PS50850"/>
    </source>
</evidence>
<keyword evidence="5 8" id="KW-1133">Transmembrane helix</keyword>
<dbReference type="InterPro" id="IPR050814">
    <property type="entry name" value="Myo-inositol_Transporter"/>
</dbReference>
<evidence type="ECO:0000256" key="7">
    <source>
        <dbReference type="SAM" id="MobiDB-lite"/>
    </source>
</evidence>
<evidence type="ECO:0000256" key="5">
    <source>
        <dbReference type="ARBA" id="ARBA00022989"/>
    </source>
</evidence>
<keyword evidence="6 8" id="KW-0472">Membrane</keyword>
<dbReference type="Proteomes" id="UP001489004">
    <property type="component" value="Unassembled WGS sequence"/>
</dbReference>
<evidence type="ECO:0000256" key="8">
    <source>
        <dbReference type="SAM" id="Phobius"/>
    </source>
</evidence>
<feature type="domain" description="Major facilitator superfamily (MFS) profile" evidence="9">
    <location>
        <begin position="5"/>
        <end position="684"/>
    </location>
</feature>
<keyword evidence="3" id="KW-0813">Transport</keyword>
<dbReference type="GO" id="GO:0016020">
    <property type="term" value="C:membrane"/>
    <property type="evidence" value="ECO:0007669"/>
    <property type="project" value="UniProtKB-SubCell"/>
</dbReference>
<proteinExistence type="inferred from homology"/>
<keyword evidence="4 8" id="KW-0812">Transmembrane</keyword>
<feature type="transmembrane region" description="Helical" evidence="8">
    <location>
        <begin position="568"/>
        <end position="587"/>
    </location>
</feature>
<feature type="transmembrane region" description="Helical" evidence="8">
    <location>
        <begin position="656"/>
        <end position="678"/>
    </location>
</feature>
<feature type="transmembrane region" description="Helical" evidence="8">
    <location>
        <begin position="505"/>
        <end position="525"/>
    </location>
</feature>
<dbReference type="PROSITE" id="PS00217">
    <property type="entry name" value="SUGAR_TRANSPORT_2"/>
    <property type="match status" value="1"/>
</dbReference>
<dbReference type="InterPro" id="IPR005828">
    <property type="entry name" value="MFS_sugar_transport-like"/>
</dbReference>
<dbReference type="InterPro" id="IPR036259">
    <property type="entry name" value="MFS_trans_sf"/>
</dbReference>
<dbReference type="InterPro" id="IPR003663">
    <property type="entry name" value="Sugar/inositol_transpt"/>
</dbReference>
<dbReference type="SUPFAM" id="SSF103473">
    <property type="entry name" value="MFS general substrate transporter"/>
    <property type="match status" value="1"/>
</dbReference>
<dbReference type="AlphaFoldDB" id="A0AAW1Q5Y4"/>
<evidence type="ECO:0000256" key="3">
    <source>
        <dbReference type="ARBA" id="ARBA00022448"/>
    </source>
</evidence>
<feature type="transmembrane region" description="Helical" evidence="8">
    <location>
        <begin position="96"/>
        <end position="117"/>
    </location>
</feature>
<feature type="region of interest" description="Disordered" evidence="7">
    <location>
        <begin position="748"/>
        <end position="770"/>
    </location>
</feature>
<evidence type="ECO:0000313" key="11">
    <source>
        <dbReference type="Proteomes" id="UP001489004"/>
    </source>
</evidence>
<feature type="region of interest" description="Disordered" evidence="7">
    <location>
        <begin position="292"/>
        <end position="322"/>
    </location>
</feature>
<gene>
    <name evidence="10" type="ORF">WJX72_012503</name>
</gene>
<name>A0AAW1Q5Y4_9CHLO</name>
<feature type="transmembrane region" description="Helical" evidence="8">
    <location>
        <begin position="157"/>
        <end position="179"/>
    </location>
</feature>
<keyword evidence="11" id="KW-1185">Reference proteome</keyword>
<feature type="transmembrane region" description="Helical" evidence="8">
    <location>
        <begin position="631"/>
        <end position="650"/>
    </location>
</feature>
<evidence type="ECO:0000256" key="2">
    <source>
        <dbReference type="ARBA" id="ARBA00010992"/>
    </source>
</evidence>
<feature type="transmembrane region" description="Helical" evidence="8">
    <location>
        <begin position="593"/>
        <end position="619"/>
    </location>
</feature>
<accession>A0AAW1Q5Y4</accession>
<feature type="transmembrane region" description="Helical" evidence="8">
    <location>
        <begin position="537"/>
        <end position="561"/>
    </location>
</feature>
<organism evidence="10 11">
    <name type="scientific">[Myrmecia] bisecta</name>
    <dbReference type="NCBI Taxonomy" id="41462"/>
    <lineage>
        <taxon>Eukaryota</taxon>
        <taxon>Viridiplantae</taxon>
        <taxon>Chlorophyta</taxon>
        <taxon>core chlorophytes</taxon>
        <taxon>Trebouxiophyceae</taxon>
        <taxon>Trebouxiales</taxon>
        <taxon>Trebouxiaceae</taxon>
        <taxon>Myrmecia</taxon>
    </lineage>
</organism>
<comment type="subcellular location">
    <subcellularLocation>
        <location evidence="1">Membrane</location>
        <topology evidence="1">Multi-pass membrane protein</topology>
    </subcellularLocation>
</comment>
<sequence>MLYRVAAFAALGGFLYGYDLGLIGGAMLNIHDQFHTSTAASEVIVGAAKIGAFFGTFLGGAMMLYYGRRKAIAMDSIFFMAGPVIMAAAYGVTGLVVGRVVVGLGIGISAVVVPAYLGEVAPAKSRGKIVEIYEVMLCLGMLCSVLADVALQDVHNNWRWMVGLPFIPGFILSAALLVLPESPRWLVVNGHLDEALAIIHRVYTHHRLPQGAQESTAEVEHELMDLWSSVEKDKAAQRERLQDVRRNRTRRDPDALPLKKGWHLGKARKFHTLEQSVGDLGSDADVLHIREPRGKGLEPSPDVELGRRQVATPVKQEPIKGMALPSESELSRLAVQAPPPLQPSAQRAGPRQPGRQLSRLHDVSRSAAPPEGDSGASTSGQTFEQIDLDGSNPFDATADDSRGGDGLSSPTATSEELSNPSSSLYRSLSEVPKGLPRIRTKSDAEELTRGVTLAPHHLAERVSPGGELQQALHQEVVGFWGTLWNMLQDIYVVATGPERNAVHMALWLAFFDQGIASTAIINYAPVVLEGAGVRDHMHATLLSSTITGSKIMGVVLAMFLVDTAGRRPLLIYGSFGSALGMVLLTAADALHSAPLVVVAMCLFILAFSMSYAGIFWVLVSEIFSMSAKSPAASAATAMLFASGAAANLVFLSLHDWLGAGAFLVFATIAASGGVYCYIMVPETKGRTMAEVQVLLARGRPNSTANVAFAAAAAAAAAADSSPGGAGAAEQGLVIAGLARGDQQARSLLASAGDHEDSAPEAGLPRAQHRAQGVLDRLRAQWSGYSRYQGS</sequence>
<evidence type="ECO:0000256" key="4">
    <source>
        <dbReference type="ARBA" id="ARBA00022692"/>
    </source>
</evidence>
<evidence type="ECO:0000256" key="1">
    <source>
        <dbReference type="ARBA" id="ARBA00004141"/>
    </source>
</evidence>
<comment type="caution">
    <text evidence="10">The sequence shown here is derived from an EMBL/GenBank/DDBJ whole genome shotgun (WGS) entry which is preliminary data.</text>
</comment>
<feature type="transmembrane region" description="Helical" evidence="8">
    <location>
        <begin position="129"/>
        <end position="151"/>
    </location>
</feature>